<organism evidence="1 2">
    <name type="scientific">Pluteus cervinus</name>
    <dbReference type="NCBI Taxonomy" id="181527"/>
    <lineage>
        <taxon>Eukaryota</taxon>
        <taxon>Fungi</taxon>
        <taxon>Dikarya</taxon>
        <taxon>Basidiomycota</taxon>
        <taxon>Agaricomycotina</taxon>
        <taxon>Agaricomycetes</taxon>
        <taxon>Agaricomycetidae</taxon>
        <taxon>Agaricales</taxon>
        <taxon>Pluteineae</taxon>
        <taxon>Pluteaceae</taxon>
        <taxon>Pluteus</taxon>
    </lineage>
</organism>
<keyword evidence="2" id="KW-1185">Reference proteome</keyword>
<name>A0ACD3BI18_9AGAR</name>
<proteinExistence type="predicted"/>
<evidence type="ECO:0000313" key="2">
    <source>
        <dbReference type="Proteomes" id="UP000308600"/>
    </source>
</evidence>
<accession>A0ACD3BI18</accession>
<evidence type="ECO:0000313" key="1">
    <source>
        <dbReference type="EMBL" id="TFK77237.1"/>
    </source>
</evidence>
<reference evidence="1 2" key="1">
    <citation type="journal article" date="2019" name="Nat. Ecol. Evol.">
        <title>Megaphylogeny resolves global patterns of mushroom evolution.</title>
        <authorList>
            <person name="Varga T."/>
            <person name="Krizsan K."/>
            <person name="Foldi C."/>
            <person name="Dima B."/>
            <person name="Sanchez-Garcia M."/>
            <person name="Sanchez-Ramirez S."/>
            <person name="Szollosi G.J."/>
            <person name="Szarkandi J.G."/>
            <person name="Papp V."/>
            <person name="Albert L."/>
            <person name="Andreopoulos W."/>
            <person name="Angelini C."/>
            <person name="Antonin V."/>
            <person name="Barry K.W."/>
            <person name="Bougher N.L."/>
            <person name="Buchanan P."/>
            <person name="Buyck B."/>
            <person name="Bense V."/>
            <person name="Catcheside P."/>
            <person name="Chovatia M."/>
            <person name="Cooper J."/>
            <person name="Damon W."/>
            <person name="Desjardin D."/>
            <person name="Finy P."/>
            <person name="Geml J."/>
            <person name="Haridas S."/>
            <person name="Hughes K."/>
            <person name="Justo A."/>
            <person name="Karasinski D."/>
            <person name="Kautmanova I."/>
            <person name="Kiss B."/>
            <person name="Kocsube S."/>
            <person name="Kotiranta H."/>
            <person name="LaButti K.M."/>
            <person name="Lechner B.E."/>
            <person name="Liimatainen K."/>
            <person name="Lipzen A."/>
            <person name="Lukacs Z."/>
            <person name="Mihaltcheva S."/>
            <person name="Morgado L.N."/>
            <person name="Niskanen T."/>
            <person name="Noordeloos M.E."/>
            <person name="Ohm R.A."/>
            <person name="Ortiz-Santana B."/>
            <person name="Ovrebo C."/>
            <person name="Racz N."/>
            <person name="Riley R."/>
            <person name="Savchenko A."/>
            <person name="Shiryaev A."/>
            <person name="Soop K."/>
            <person name="Spirin V."/>
            <person name="Szebenyi C."/>
            <person name="Tomsovsky M."/>
            <person name="Tulloss R.E."/>
            <person name="Uehling J."/>
            <person name="Grigoriev I.V."/>
            <person name="Vagvolgyi C."/>
            <person name="Papp T."/>
            <person name="Martin F.M."/>
            <person name="Miettinen O."/>
            <person name="Hibbett D.S."/>
            <person name="Nagy L.G."/>
        </authorList>
    </citation>
    <scope>NUCLEOTIDE SEQUENCE [LARGE SCALE GENOMIC DNA]</scope>
    <source>
        <strain evidence="1 2">NL-1719</strain>
    </source>
</reference>
<sequence>MQPGTTLTPDTDSTITLRDLSSSKSPSPSIHVREVDIETAATPRKRSWVRKLIKRFSTKYPRSYERLRRYALYWRGPRPMVDLPDPHPLLDIDLRIRDTRIVLPLESKLLRLTRSFTARWVFSAFCVVYIIGFAFFSRAQSFLTPAQSFIGCTAAYWAANDGCGLDGNLCMPFTNSSFEFRCPAQCDTVILQNPRAVGNEEIAFVPLIVGGGDPNMTYRGDTFICAAALQAGVIDRSKGGCGSLELVGNFTDYLPFQAHGLSSIGFPTVFPLSFRFTEGTSLSHCTDLRNYALAFNIFVTCLLFMLLRPRPLPLFWSLVCIGFWHVALFSQPQGPPPILSNAFGSFLPVLFISYGFWRLAFRFTLPAFAKAPIEAAILYGAPFWAGVLTNLTTGQIPIDRLTASDLRKRSGAITALVIIVLIVLAMAINQVRVIRKTGWLPHYAKWYFSSGLVVLVLALLPTLNLRIHHYIIAIALLPATAFPTRLSAIYQGFLLGMFLNGAAAFGLASILQTSQELQQDAPIGTLLPTFLTNSTSYNASVPLAEQLVQWGPLTDNWDGFELLVDDVERFVGTALNFSLAAFDPTLPHFFRLAFTSQGESGDFTMAAALWPNGTWVDPLPGPS</sequence>
<dbReference type="EMBL" id="ML208259">
    <property type="protein sequence ID" value="TFK77237.1"/>
    <property type="molecule type" value="Genomic_DNA"/>
</dbReference>
<protein>
    <submittedName>
        <fullName evidence="1">Uncharacterized protein</fullName>
    </submittedName>
</protein>
<dbReference type="Proteomes" id="UP000308600">
    <property type="component" value="Unassembled WGS sequence"/>
</dbReference>
<gene>
    <name evidence="1" type="ORF">BDN72DRAFT_830403</name>
</gene>